<evidence type="ECO:0000256" key="2">
    <source>
        <dbReference type="ARBA" id="ARBA00006375"/>
    </source>
</evidence>
<evidence type="ECO:0000256" key="8">
    <source>
        <dbReference type="ARBA" id="ARBA00023136"/>
    </source>
</evidence>
<evidence type="ECO:0000256" key="6">
    <source>
        <dbReference type="ARBA" id="ARBA00022989"/>
    </source>
</evidence>
<evidence type="ECO:0000313" key="12">
    <source>
        <dbReference type="Proteomes" id="UP001378960"/>
    </source>
</evidence>
<dbReference type="Proteomes" id="UP001378960">
    <property type="component" value="Unassembled WGS sequence"/>
</dbReference>
<proteinExistence type="inferred from homology"/>
<feature type="repeat" description="Solcar" evidence="9">
    <location>
        <begin position="11"/>
        <end position="91"/>
    </location>
</feature>
<dbReference type="GO" id="GO:0006843">
    <property type="term" value="P:mitochondrial citrate transmembrane transport"/>
    <property type="evidence" value="ECO:0007669"/>
    <property type="project" value="TreeGrafter"/>
</dbReference>
<evidence type="ECO:0000256" key="5">
    <source>
        <dbReference type="ARBA" id="ARBA00022737"/>
    </source>
</evidence>
<dbReference type="GO" id="GO:0071913">
    <property type="term" value="F:citrate secondary active transmembrane transporter activity"/>
    <property type="evidence" value="ECO:0007669"/>
    <property type="project" value="TreeGrafter"/>
</dbReference>
<dbReference type="InterPro" id="IPR023395">
    <property type="entry name" value="MCP_dom_sf"/>
</dbReference>
<accession>A0AAV5R1G6</accession>
<keyword evidence="5" id="KW-0677">Repeat</keyword>
<dbReference type="InterPro" id="IPR049563">
    <property type="entry name" value="TXTP-like"/>
</dbReference>
<keyword evidence="3 10" id="KW-0813">Transport</keyword>
<keyword evidence="6" id="KW-1133">Transmembrane helix</keyword>
<evidence type="ECO:0000256" key="7">
    <source>
        <dbReference type="ARBA" id="ARBA00023128"/>
    </source>
</evidence>
<dbReference type="Pfam" id="PF00153">
    <property type="entry name" value="Mito_carr"/>
    <property type="match status" value="2"/>
</dbReference>
<dbReference type="SUPFAM" id="SSF103506">
    <property type="entry name" value="Mitochondrial carrier"/>
    <property type="match status" value="1"/>
</dbReference>
<dbReference type="Gene3D" id="1.50.40.10">
    <property type="entry name" value="Mitochondrial carrier domain"/>
    <property type="match status" value="1"/>
</dbReference>
<comment type="subcellular location">
    <subcellularLocation>
        <location evidence="1">Mitochondrion membrane</location>
        <topology evidence="1">Multi-pass membrane protein</topology>
    </subcellularLocation>
</comment>
<dbReference type="EMBL" id="BTGB01000002">
    <property type="protein sequence ID" value="GMM45331.1"/>
    <property type="molecule type" value="Genomic_DNA"/>
</dbReference>
<dbReference type="PROSITE" id="PS50920">
    <property type="entry name" value="SOLCAR"/>
    <property type="match status" value="2"/>
</dbReference>
<evidence type="ECO:0000256" key="3">
    <source>
        <dbReference type="ARBA" id="ARBA00022448"/>
    </source>
</evidence>
<dbReference type="PANTHER" id="PTHR45788">
    <property type="entry name" value="SUCCINATE/FUMARATE MITOCHONDRIAL TRANSPORTER-RELATED"/>
    <property type="match status" value="1"/>
</dbReference>
<evidence type="ECO:0000256" key="9">
    <source>
        <dbReference type="PROSITE-ProRule" id="PRU00282"/>
    </source>
</evidence>
<organism evidence="11 12">
    <name type="scientific">Pichia kluyveri</name>
    <name type="common">Yeast</name>
    <dbReference type="NCBI Taxonomy" id="36015"/>
    <lineage>
        <taxon>Eukaryota</taxon>
        <taxon>Fungi</taxon>
        <taxon>Dikarya</taxon>
        <taxon>Ascomycota</taxon>
        <taxon>Saccharomycotina</taxon>
        <taxon>Pichiomycetes</taxon>
        <taxon>Pichiales</taxon>
        <taxon>Pichiaceae</taxon>
        <taxon>Pichia</taxon>
    </lineage>
</organism>
<evidence type="ECO:0000313" key="11">
    <source>
        <dbReference type="EMBL" id="GMM45331.1"/>
    </source>
</evidence>
<name>A0AAV5R1G6_PICKL</name>
<keyword evidence="8 9" id="KW-0472">Membrane</keyword>
<evidence type="ECO:0000256" key="1">
    <source>
        <dbReference type="ARBA" id="ARBA00004225"/>
    </source>
</evidence>
<feature type="repeat" description="Solcar" evidence="9">
    <location>
        <begin position="252"/>
        <end position="335"/>
    </location>
</feature>
<dbReference type="AlphaFoldDB" id="A0AAV5R1G6"/>
<dbReference type="PANTHER" id="PTHR45788:SF5">
    <property type="entry name" value="AFR253WP"/>
    <property type="match status" value="1"/>
</dbReference>
<evidence type="ECO:0000256" key="10">
    <source>
        <dbReference type="RuleBase" id="RU000488"/>
    </source>
</evidence>
<dbReference type="InterPro" id="IPR018108">
    <property type="entry name" value="MCP_transmembrane"/>
</dbReference>
<keyword evidence="12" id="KW-1185">Reference proteome</keyword>
<keyword evidence="4 9" id="KW-0812">Transmembrane</keyword>
<keyword evidence="7" id="KW-0496">Mitochondrion</keyword>
<dbReference type="GO" id="GO:0031966">
    <property type="term" value="C:mitochondrial membrane"/>
    <property type="evidence" value="ECO:0007669"/>
    <property type="project" value="UniProtKB-SubCell"/>
</dbReference>
<sequence length="347" mass="38883">MDPLPTSTDTTGLCTAMFGGAVAGIVQTSLTYPLEYFKTISQIENKSIMLKEGIVPHDSMRPLFTGCLPLSIGMAIKNASRMFIFNGFSNFMSDSNKTNAPQVVVAGLMTGMIESIWAIPFENIKLRMIENSMIKYGYRTKYDEDAVETKKSNSVNSTRISNRPEIKQTARSMAQDFMNEPRMKAILYYHNNPSTNFKGILKEMYSTGGILSFTQGSSITLLRQCMNSMVWYSTYSTMRQMIDPSRDSISELELLGMGFASSLAVIGITQPIDVIKTRMQSRDYRIIYKDMMTCIVLIFFKEGASKFWSGSVPRFVKVSCSSTVTLGTYEYVTKAVNKLSEIKPFAP</sequence>
<gene>
    <name evidence="11" type="ORF">DAPK24_019060</name>
</gene>
<comment type="similarity">
    <text evidence="2 10">Belongs to the mitochondrial carrier (TC 2.A.29) family.</text>
</comment>
<protein>
    <submittedName>
        <fullName evidence="11">Mrx20 protein</fullName>
    </submittedName>
</protein>
<comment type="caution">
    <text evidence="11">The sequence shown here is derived from an EMBL/GenBank/DDBJ whole genome shotgun (WGS) entry which is preliminary data.</text>
</comment>
<reference evidence="11 12" key="1">
    <citation type="journal article" date="2023" name="Elife">
        <title>Identification of key yeast species and microbe-microbe interactions impacting larval growth of Drosophila in the wild.</title>
        <authorList>
            <person name="Mure A."/>
            <person name="Sugiura Y."/>
            <person name="Maeda R."/>
            <person name="Honda K."/>
            <person name="Sakurai N."/>
            <person name="Takahashi Y."/>
            <person name="Watada M."/>
            <person name="Katoh T."/>
            <person name="Gotoh A."/>
            <person name="Gotoh Y."/>
            <person name="Taniguchi I."/>
            <person name="Nakamura K."/>
            <person name="Hayashi T."/>
            <person name="Katayama T."/>
            <person name="Uemura T."/>
            <person name="Hattori Y."/>
        </authorList>
    </citation>
    <scope>NUCLEOTIDE SEQUENCE [LARGE SCALE GENOMIC DNA]</scope>
    <source>
        <strain evidence="11 12">PK-24</strain>
    </source>
</reference>
<evidence type="ECO:0000256" key="4">
    <source>
        <dbReference type="ARBA" id="ARBA00022692"/>
    </source>
</evidence>